<dbReference type="EMBL" id="JAAIYP010000034">
    <property type="protein sequence ID" value="NFV79846.1"/>
    <property type="molecule type" value="Genomic_DNA"/>
</dbReference>
<dbReference type="InterPro" id="IPR009061">
    <property type="entry name" value="DNA-bd_dom_put_sf"/>
</dbReference>
<reference evidence="3 4" key="1">
    <citation type="submission" date="2020-02" db="EMBL/GenBank/DDBJ databases">
        <authorList>
            <person name="Dziuba M."/>
            <person name="Kuznetsov B."/>
            <person name="Mardanov A."/>
            <person name="Ravin N."/>
            <person name="Grouzdev D."/>
        </authorList>
    </citation>
    <scope>NUCLEOTIDE SEQUENCE [LARGE SCALE GENOMIC DNA]</scope>
    <source>
        <strain evidence="3 4">SpK</strain>
    </source>
</reference>
<name>A0A7C9UTV2_9PROT</name>
<comment type="caution">
    <text evidence="3">The sequence shown here is derived from an EMBL/GenBank/DDBJ whole genome shotgun (WGS) entry which is preliminary data.</text>
</comment>
<evidence type="ECO:0000313" key="3">
    <source>
        <dbReference type="EMBL" id="NFV79846.1"/>
    </source>
</evidence>
<protein>
    <submittedName>
        <fullName evidence="3">Helix-turn-helix domain-containing protein</fullName>
    </submittedName>
</protein>
<dbReference type="InterPro" id="IPR041657">
    <property type="entry name" value="HTH_17"/>
</dbReference>
<keyword evidence="4" id="KW-1185">Reference proteome</keyword>
<feature type="region of interest" description="Disordered" evidence="1">
    <location>
        <begin position="63"/>
        <end position="86"/>
    </location>
</feature>
<evidence type="ECO:0000313" key="4">
    <source>
        <dbReference type="Proteomes" id="UP000480684"/>
    </source>
</evidence>
<dbReference type="RefSeq" id="WP_163676979.1">
    <property type="nucleotide sequence ID" value="NZ_JAAIYP010000034.1"/>
</dbReference>
<feature type="domain" description="Helix-turn-helix" evidence="2">
    <location>
        <begin position="4"/>
        <end position="58"/>
    </location>
</feature>
<feature type="compositionally biased region" description="Polar residues" evidence="1">
    <location>
        <begin position="63"/>
        <end position="73"/>
    </location>
</feature>
<sequence>MLKLYTNAETAARLNIKPNTLEIWRHYGKGPRFLKLGPGKQAPIRYAEADIVAWLEECAFSSTSAYSPHGQASSKHDNRSSSGASE</sequence>
<gene>
    <name evidence="3" type="ORF">G4223_06950</name>
</gene>
<dbReference type="Proteomes" id="UP000480684">
    <property type="component" value="Unassembled WGS sequence"/>
</dbReference>
<organism evidence="3 4">
    <name type="scientific">Magnetospirillum aberrantis SpK</name>
    <dbReference type="NCBI Taxonomy" id="908842"/>
    <lineage>
        <taxon>Bacteria</taxon>
        <taxon>Pseudomonadati</taxon>
        <taxon>Pseudomonadota</taxon>
        <taxon>Alphaproteobacteria</taxon>
        <taxon>Rhodospirillales</taxon>
        <taxon>Rhodospirillaceae</taxon>
        <taxon>Magnetospirillum</taxon>
    </lineage>
</organism>
<dbReference type="Pfam" id="PF12728">
    <property type="entry name" value="HTH_17"/>
    <property type="match status" value="1"/>
</dbReference>
<evidence type="ECO:0000256" key="1">
    <source>
        <dbReference type="SAM" id="MobiDB-lite"/>
    </source>
</evidence>
<evidence type="ECO:0000259" key="2">
    <source>
        <dbReference type="Pfam" id="PF12728"/>
    </source>
</evidence>
<proteinExistence type="predicted"/>
<dbReference type="SUPFAM" id="SSF46955">
    <property type="entry name" value="Putative DNA-binding domain"/>
    <property type="match status" value="1"/>
</dbReference>
<dbReference type="AlphaFoldDB" id="A0A7C9UTV2"/>
<accession>A0A7C9UTV2</accession>